<dbReference type="EMBL" id="KC662249">
    <property type="protein sequence ID" value="AGM15318.1"/>
    <property type="molecule type" value="Genomic_DNA"/>
</dbReference>
<organism evidence="1 2">
    <name type="scientific">Phaeocystis globosa virus PgV-16T</name>
    <dbReference type="NCBI Taxonomy" id="3071227"/>
    <lineage>
        <taxon>Viruses</taxon>
        <taxon>Varidnaviria</taxon>
        <taxon>Bamfordvirae</taxon>
        <taxon>Nucleocytoviricota</taxon>
        <taxon>Megaviricetes</taxon>
        <taxon>Imitervirales</taxon>
        <taxon>Mesomimiviridae</taxon>
        <taxon>Tethysvirus</taxon>
        <taxon>Tethysvirus hollandense</taxon>
    </lineage>
</organism>
<name>A0AC59EWG5_9VIRU</name>
<evidence type="ECO:0000313" key="1">
    <source>
        <dbReference type="EMBL" id="AGM15318.1"/>
    </source>
</evidence>
<accession>A0AC59EWG5</accession>
<keyword evidence="2" id="KW-1185">Reference proteome</keyword>
<protein>
    <submittedName>
        <fullName evidence="1">Uncharacterized protein</fullName>
    </submittedName>
</protein>
<reference evidence="1 2" key="1">
    <citation type="journal article" date="2013" name="Proc. Natl. Acad. Sci. U.S.A.">
        <title>Genome of Phaeocystis globosa virus PgV-16T highlights the common ancestry of the largest known DNA viruses infecting eukaryotes.</title>
        <authorList>
            <person name="Santini S."/>
            <person name="Jeudy S."/>
            <person name="Bartoli J."/>
            <person name="Poirot O."/>
            <person name="Lescot M."/>
            <person name="Abergel C."/>
            <person name="Barbe V."/>
            <person name="Wommack K.E."/>
            <person name="Noordeloos A.A."/>
            <person name="Brussaard C.P."/>
            <person name="Claverie J.M."/>
        </authorList>
    </citation>
    <scope>NUCLEOTIDE SEQUENCE [LARGE SCALE GENOMIC DNA]</scope>
    <source>
        <strain evidence="1 2">16T</strain>
    </source>
</reference>
<proteinExistence type="predicted"/>
<dbReference type="Proteomes" id="UP000204225">
    <property type="component" value="Segment"/>
</dbReference>
<gene>
    <name evidence="1" type="ORF">PGCG_00006</name>
</gene>
<evidence type="ECO:0000313" key="2">
    <source>
        <dbReference type="Proteomes" id="UP000204225"/>
    </source>
</evidence>
<sequence>MLQLNTTLVTEDDFVNWVRSHNGVLHTRKVSNINNINLSECPPNTMVCLTGYSQIVHSFFTNIIQNFKNKIILITLETDGFNMREEYLNHPLLHHWFTWNKPAQHEKLTCIPIGLNFDRHKNSIVNYINRDGKDSGRDKLFAVNLSVSSNPDRIKLIQTAKTKWNGFCTHIDNIPFLNSYRRQSIIEGSIKVDVTNPECYAILSKYKFILSPPGAGIDCHRTWEALYCGTIPIIIESSINELYRDLPVLIVNSWEDITKDLLEKKYVEIQDNIKNDKYNMKKLYMNYWTTEIDKKRIVAPPALPSLEKLNIKDYKPIHFITYGNHRFKNSKDRLLQEAQEFGAFKTMTGYGPGFMSREFMEKHKDVLIQPRGGGYWIWRPSLLLEALNKIEDGEFLVYLDAGCKLNPYGKKRFYEYIDMIDNSDYGIMSFQMSGNLGQGNLEKENKWTNREIFNYLNEPTDGTHANTGQFLGGILVMKKNQHLLKIINLLIKALDDDQLMYTDHYNTNQHPEFKENRHEQSLFSLLRKIHGSVVLDGDESFMVPFGGSESMKYPFWAARIKG</sequence>